<protein>
    <recommendedName>
        <fullName evidence="5">Neurotransmitter-gated ion-channel ligand-binding domain-containing protein</fullName>
    </recommendedName>
</protein>
<dbReference type="Proteomes" id="UP000070412">
    <property type="component" value="Unassembled WGS sequence"/>
</dbReference>
<name>A0A834VB17_SARSC</name>
<reference evidence="4" key="1">
    <citation type="journal article" date="2020" name="PLoS Negl. Trop. Dis.">
        <title>High-quality nuclear genome for Sarcoptes scabiei-A critical resource for a neglected parasite.</title>
        <authorList>
            <person name="Korhonen P.K."/>
            <person name="Gasser R.B."/>
            <person name="Ma G."/>
            <person name="Wang T."/>
            <person name="Stroehlein A.J."/>
            <person name="Young N.D."/>
            <person name="Ang C.S."/>
            <person name="Fernando D.D."/>
            <person name="Lu H.C."/>
            <person name="Taylor S."/>
            <person name="Reynolds S.L."/>
            <person name="Mofiz E."/>
            <person name="Najaraj S.H."/>
            <person name="Gowda H."/>
            <person name="Madugundu A."/>
            <person name="Renuse S."/>
            <person name="Holt D."/>
            <person name="Pandey A."/>
            <person name="Papenfuss A.T."/>
            <person name="Fischer K."/>
        </authorList>
    </citation>
    <scope>NUCLEOTIDE SEQUENCE [LARGE SCALE GENOMIC DNA]</scope>
</reference>
<evidence type="ECO:0000313" key="2">
    <source>
        <dbReference type="EMBL" id="KAF7490917.1"/>
    </source>
</evidence>
<keyword evidence="4" id="KW-1185">Reference proteome</keyword>
<dbReference type="Gene3D" id="2.70.170.10">
    <property type="entry name" value="Neurotransmitter-gated ion-channel ligand-binding domain"/>
    <property type="match status" value="1"/>
</dbReference>
<dbReference type="SUPFAM" id="SSF63712">
    <property type="entry name" value="Nicotinic receptor ligand binding domain-like"/>
    <property type="match status" value="1"/>
</dbReference>
<organism evidence="2">
    <name type="scientific">Sarcoptes scabiei</name>
    <name type="common">Itch mite</name>
    <name type="synonym">Acarus scabiei</name>
    <dbReference type="NCBI Taxonomy" id="52283"/>
    <lineage>
        <taxon>Eukaryota</taxon>
        <taxon>Metazoa</taxon>
        <taxon>Ecdysozoa</taxon>
        <taxon>Arthropoda</taxon>
        <taxon>Chelicerata</taxon>
        <taxon>Arachnida</taxon>
        <taxon>Acari</taxon>
        <taxon>Acariformes</taxon>
        <taxon>Sarcoptiformes</taxon>
        <taxon>Astigmata</taxon>
        <taxon>Psoroptidia</taxon>
        <taxon>Sarcoptoidea</taxon>
        <taxon>Sarcoptidae</taxon>
        <taxon>Sarcoptinae</taxon>
        <taxon>Sarcoptes</taxon>
    </lineage>
</organism>
<evidence type="ECO:0008006" key="5">
    <source>
        <dbReference type="Google" id="ProtNLM"/>
    </source>
</evidence>
<accession>A0A834VB17</accession>
<evidence type="ECO:0000313" key="3">
    <source>
        <dbReference type="EnsemblMetazoa" id="KAF7490917.1"/>
    </source>
</evidence>
<evidence type="ECO:0000313" key="4">
    <source>
        <dbReference type="Proteomes" id="UP000070412"/>
    </source>
</evidence>
<dbReference type="OrthoDB" id="6511883at2759"/>
<sequence>MFPDRLSFAMITLISSKESNSMTIERLTSRFILILVILLLIIIKNKQMIRCQQQSTDVGHGDNDVDDQQSNQFDQILKELNILTQQQLDVPRSTTTTTTKQTTTTTTTVTDDSSSSKTLSKQSMDNNDHRTEKINEIKPNNQQLRMGSRNFDQFRLPDGYDVNKPPKFSKSNPIKIMVNLTVLDTTIDKHENVIILDLKIDECWKDKRFRIKKNGAKNSNNGNHSLDDDDYEIDESDLKRQENHLLESEWLNKIWHPISRLRNNAHVTNALFDKPKQTLQKTIEQEKLIEKIHIQSNSTTAWVWISLKMRVNIPIYECRRDDSRIYPFDRIRCSFHIANALHDKRTISYEWDRIKWDHNEYHSGRFYLRQLSTSIENAPIIDLGNFEFIRYNFFENDCYISQKSVKISSFERGG</sequence>
<proteinExistence type="predicted"/>
<dbReference type="EMBL" id="WVUK01000062">
    <property type="protein sequence ID" value="KAF7490917.1"/>
    <property type="molecule type" value="Genomic_DNA"/>
</dbReference>
<dbReference type="GO" id="GO:0016020">
    <property type="term" value="C:membrane"/>
    <property type="evidence" value="ECO:0007669"/>
    <property type="project" value="InterPro"/>
</dbReference>
<reference evidence="2" key="2">
    <citation type="submission" date="2020-01" db="EMBL/GenBank/DDBJ databases">
        <authorList>
            <person name="Korhonen P.K.K."/>
            <person name="Guangxu M.G."/>
            <person name="Wang T.W."/>
            <person name="Stroehlein A.J.S."/>
            <person name="Young N.D."/>
            <person name="Ang C.-S.A."/>
            <person name="Fernando D.W.F."/>
            <person name="Lu H.L."/>
            <person name="Taylor S.T."/>
            <person name="Ehtesham M.E.M."/>
            <person name="Najaraj S.H.N."/>
            <person name="Harsha G.H.G."/>
            <person name="Madugundu A.M."/>
            <person name="Renuse S.R."/>
            <person name="Holt D.H."/>
            <person name="Pandey A.P."/>
            <person name="Papenfuss A.P."/>
            <person name="Gasser R.B.G."/>
            <person name="Fischer K.F."/>
        </authorList>
    </citation>
    <scope>NUCLEOTIDE SEQUENCE</scope>
    <source>
        <strain evidence="2">SSS_KF_BRIS2020</strain>
    </source>
</reference>
<reference evidence="3" key="3">
    <citation type="submission" date="2022-06" db="UniProtKB">
        <authorList>
            <consortium name="EnsemblMetazoa"/>
        </authorList>
    </citation>
    <scope>IDENTIFICATION</scope>
</reference>
<gene>
    <name evidence="2" type="ORF">SSS_5093</name>
</gene>
<dbReference type="GO" id="GO:0005230">
    <property type="term" value="F:extracellular ligand-gated monoatomic ion channel activity"/>
    <property type="evidence" value="ECO:0007669"/>
    <property type="project" value="InterPro"/>
</dbReference>
<feature type="region of interest" description="Disordered" evidence="1">
    <location>
        <begin position="91"/>
        <end position="129"/>
    </location>
</feature>
<feature type="compositionally biased region" description="Low complexity" evidence="1">
    <location>
        <begin position="93"/>
        <end position="123"/>
    </location>
</feature>
<evidence type="ECO:0000256" key="1">
    <source>
        <dbReference type="SAM" id="MobiDB-lite"/>
    </source>
</evidence>
<dbReference type="InterPro" id="IPR036734">
    <property type="entry name" value="Neur_chan_lig-bd_sf"/>
</dbReference>
<dbReference type="AlphaFoldDB" id="A0A834VB17"/>
<dbReference type="EnsemblMetazoa" id="SSS_5093s_mrna">
    <property type="protein sequence ID" value="KAF7490917.1"/>
    <property type="gene ID" value="SSS_5093"/>
</dbReference>